<sequence>MPVYEFYCGDCHTIFNFISSRVNTEKRPACPKCGLPELERQVSLFAIFKGRSEEPVEGMPDLDEAQMERAMMALAGEMGSLDEEDPRQMARFMRRFSEVTGMNLGEGMEEAMRRLEAGEDPEAIEEQLGDVFDAENPFGKEGIKGLRRKYAPPAHDDTLYRLEG</sequence>
<feature type="domain" description="Putative regulatory protein FmdB zinc ribbon" evidence="1">
    <location>
        <begin position="1"/>
        <end position="43"/>
    </location>
</feature>
<name>A0ABM8HP91_9BACT</name>
<reference evidence="2 3" key="1">
    <citation type="journal article" date="2016" name="C (Basel)">
        <title>Selective Growth of and Electricity Production by Marine Exoelectrogenic Bacteria in Self-Aggregated Hydrogel of Microbially Reduced Graphene Oxide.</title>
        <authorList>
            <person name="Yoshida N."/>
            <person name="Goto Y."/>
            <person name="Miyata Y."/>
        </authorList>
    </citation>
    <scope>NUCLEOTIDE SEQUENCE [LARGE SCALE GENOMIC DNA]</scope>
    <source>
        <strain evidence="2 3">NIT-T3</strain>
    </source>
</reference>
<proteinExistence type="predicted"/>
<dbReference type="NCBIfam" id="TIGR02605">
    <property type="entry name" value="CxxC_CxxC_SSSS"/>
    <property type="match status" value="1"/>
</dbReference>
<dbReference type="SMART" id="SM00834">
    <property type="entry name" value="CxxC_CXXC_SSSS"/>
    <property type="match status" value="1"/>
</dbReference>
<protein>
    <submittedName>
        <fullName evidence="2">Cytochrome c</fullName>
    </submittedName>
</protein>
<dbReference type="PANTHER" id="PTHR34404:SF3">
    <property type="entry name" value="REGULATORY PROTEIN, FMDB FAMILY"/>
    <property type="match status" value="1"/>
</dbReference>
<evidence type="ECO:0000313" key="2">
    <source>
        <dbReference type="EMBL" id="BCR03434.1"/>
    </source>
</evidence>
<dbReference type="Pfam" id="PF09723">
    <property type="entry name" value="Zn_ribbon_8"/>
    <property type="match status" value="1"/>
</dbReference>
<organism evidence="2 3">
    <name type="scientific">Desulfuromonas versatilis</name>
    <dbReference type="NCBI Taxonomy" id="2802975"/>
    <lineage>
        <taxon>Bacteria</taxon>
        <taxon>Pseudomonadati</taxon>
        <taxon>Thermodesulfobacteriota</taxon>
        <taxon>Desulfuromonadia</taxon>
        <taxon>Desulfuromonadales</taxon>
        <taxon>Desulfuromonadaceae</taxon>
        <taxon>Desulfuromonas</taxon>
    </lineage>
</organism>
<reference evidence="2 3" key="2">
    <citation type="journal article" date="2021" name="Int. J. Syst. Evol. Microbiol.">
        <title>Isolation and Polyphasic Characterization of Desulfuromonas versatilis sp. Nov., an Electrogenic Bacteria Capable of Versatile Metabolism Isolated from a Graphene Oxide-Reducing Enrichment Culture.</title>
        <authorList>
            <person name="Xie L."/>
            <person name="Yoshida N."/>
            <person name="Ishii S."/>
            <person name="Meng L."/>
        </authorList>
    </citation>
    <scope>NUCLEOTIDE SEQUENCE [LARGE SCALE GENOMIC DNA]</scope>
    <source>
        <strain evidence="2 3">NIT-T3</strain>
    </source>
</reference>
<dbReference type="InterPro" id="IPR013429">
    <property type="entry name" value="Regulatory_FmdB_Zinc_ribbon"/>
</dbReference>
<dbReference type="EMBL" id="AP024355">
    <property type="protein sequence ID" value="BCR03434.1"/>
    <property type="molecule type" value="Genomic_DNA"/>
</dbReference>
<accession>A0ABM8HP91</accession>
<gene>
    <name evidence="2" type="ORF">DESUT3_05030</name>
</gene>
<evidence type="ECO:0000259" key="1">
    <source>
        <dbReference type="SMART" id="SM00834"/>
    </source>
</evidence>
<dbReference type="RefSeq" id="WP_221250907.1">
    <property type="nucleotide sequence ID" value="NZ_AP024355.1"/>
</dbReference>
<dbReference type="Proteomes" id="UP001319827">
    <property type="component" value="Chromosome"/>
</dbReference>
<dbReference type="PANTHER" id="PTHR34404">
    <property type="entry name" value="REGULATORY PROTEIN, FMDB FAMILY"/>
    <property type="match status" value="1"/>
</dbReference>
<evidence type="ECO:0000313" key="3">
    <source>
        <dbReference type="Proteomes" id="UP001319827"/>
    </source>
</evidence>
<keyword evidence="3" id="KW-1185">Reference proteome</keyword>